<evidence type="ECO:0000256" key="6">
    <source>
        <dbReference type="SAM" id="Phobius"/>
    </source>
</evidence>
<accession>A0ABT6REC7</accession>
<evidence type="ECO:0000256" key="1">
    <source>
        <dbReference type="ARBA" id="ARBA00004127"/>
    </source>
</evidence>
<name>A0ABT6REC7_9BACT</name>
<sequence>MADTNLYNSSRTSLKDEHPPRALQKGRRLLNPVDRISEIVFGLIMALSFTCTISVVESGKADVKDVLIGAIGCNLAWGLVDAIMFVLTGLAEQGRGRMILRYIRSTSTPEKAREAISDALPPVVSAAMKNEDFETVRKRLLDLPESSLRVRIKTTDIKMALGVFLLVFLSTFPVAIPFKFIDDIKLAMRVSNGIAIVLMFVGGWMLAGYSGYNKWRMGLFMVLLGILLVAITIFLGG</sequence>
<evidence type="ECO:0000256" key="3">
    <source>
        <dbReference type="ARBA" id="ARBA00022989"/>
    </source>
</evidence>
<keyword evidence="4 6" id="KW-0472">Membrane</keyword>
<dbReference type="Pfam" id="PF01988">
    <property type="entry name" value="VIT1"/>
    <property type="match status" value="1"/>
</dbReference>
<keyword evidence="8" id="KW-1185">Reference proteome</keyword>
<gene>
    <name evidence="7" type="ORF">QJ048_14175</name>
</gene>
<feature type="region of interest" description="Disordered" evidence="5">
    <location>
        <begin position="1"/>
        <end position="20"/>
    </location>
</feature>
<reference evidence="7 8" key="1">
    <citation type="submission" date="2023-05" db="EMBL/GenBank/DDBJ databases">
        <title>Genome sequence of Pinibacter sp. MAH-24.</title>
        <authorList>
            <person name="Huq M.A."/>
        </authorList>
    </citation>
    <scope>NUCLEOTIDE SEQUENCE [LARGE SCALE GENOMIC DNA]</scope>
    <source>
        <strain evidence="7 8">MAH-24</strain>
    </source>
</reference>
<feature type="transmembrane region" description="Helical" evidence="6">
    <location>
        <begin position="36"/>
        <end position="56"/>
    </location>
</feature>
<evidence type="ECO:0000256" key="4">
    <source>
        <dbReference type="ARBA" id="ARBA00023136"/>
    </source>
</evidence>
<evidence type="ECO:0000256" key="2">
    <source>
        <dbReference type="ARBA" id="ARBA00022692"/>
    </source>
</evidence>
<dbReference type="EMBL" id="JASBRG010000007">
    <property type="protein sequence ID" value="MDI3320934.1"/>
    <property type="molecule type" value="Genomic_DNA"/>
</dbReference>
<feature type="compositionally biased region" description="Polar residues" evidence="5">
    <location>
        <begin position="1"/>
        <end position="12"/>
    </location>
</feature>
<evidence type="ECO:0000256" key="5">
    <source>
        <dbReference type="SAM" id="MobiDB-lite"/>
    </source>
</evidence>
<feature type="transmembrane region" description="Helical" evidence="6">
    <location>
        <begin position="186"/>
        <end position="207"/>
    </location>
</feature>
<keyword evidence="2 6" id="KW-0812">Transmembrane</keyword>
<dbReference type="RefSeq" id="WP_282335036.1">
    <property type="nucleotide sequence ID" value="NZ_JASBRG010000007.1"/>
</dbReference>
<feature type="transmembrane region" description="Helical" evidence="6">
    <location>
        <begin position="68"/>
        <end position="91"/>
    </location>
</feature>
<comment type="caution">
    <text evidence="7">The sequence shown here is derived from an EMBL/GenBank/DDBJ whole genome shotgun (WGS) entry which is preliminary data.</text>
</comment>
<evidence type="ECO:0000313" key="8">
    <source>
        <dbReference type="Proteomes" id="UP001226434"/>
    </source>
</evidence>
<dbReference type="Proteomes" id="UP001226434">
    <property type="component" value="Unassembled WGS sequence"/>
</dbReference>
<organism evidence="7 8">
    <name type="scientific">Pinibacter soli</name>
    <dbReference type="NCBI Taxonomy" id="3044211"/>
    <lineage>
        <taxon>Bacteria</taxon>
        <taxon>Pseudomonadati</taxon>
        <taxon>Bacteroidota</taxon>
        <taxon>Chitinophagia</taxon>
        <taxon>Chitinophagales</taxon>
        <taxon>Chitinophagaceae</taxon>
        <taxon>Pinibacter</taxon>
    </lineage>
</organism>
<evidence type="ECO:0000313" key="7">
    <source>
        <dbReference type="EMBL" id="MDI3320934.1"/>
    </source>
</evidence>
<keyword evidence="3 6" id="KW-1133">Transmembrane helix</keyword>
<dbReference type="InterPro" id="IPR008217">
    <property type="entry name" value="Ccc1_fam"/>
</dbReference>
<comment type="subcellular location">
    <subcellularLocation>
        <location evidence="1">Endomembrane system</location>
        <topology evidence="1">Multi-pass membrane protein</topology>
    </subcellularLocation>
</comment>
<feature type="transmembrane region" description="Helical" evidence="6">
    <location>
        <begin position="219"/>
        <end position="236"/>
    </location>
</feature>
<proteinExistence type="predicted"/>
<protein>
    <submittedName>
        <fullName evidence="7">VIT1/CCC1 transporter family protein</fullName>
    </submittedName>
</protein>
<feature type="transmembrane region" description="Helical" evidence="6">
    <location>
        <begin position="159"/>
        <end position="180"/>
    </location>
</feature>